<evidence type="ECO:0000313" key="2">
    <source>
        <dbReference type="Proteomes" id="UP000076722"/>
    </source>
</evidence>
<reference evidence="1 2" key="1">
    <citation type="journal article" date="2016" name="Mol. Biol. Evol.">
        <title>Comparative Genomics of Early-Diverging Mushroom-Forming Fungi Provides Insights into the Origins of Lignocellulose Decay Capabilities.</title>
        <authorList>
            <person name="Nagy L.G."/>
            <person name="Riley R."/>
            <person name="Tritt A."/>
            <person name="Adam C."/>
            <person name="Daum C."/>
            <person name="Floudas D."/>
            <person name="Sun H."/>
            <person name="Yadav J.S."/>
            <person name="Pangilinan J."/>
            <person name="Larsson K.H."/>
            <person name="Matsuura K."/>
            <person name="Barry K."/>
            <person name="Labutti K."/>
            <person name="Kuo R."/>
            <person name="Ohm R.A."/>
            <person name="Bhattacharya S.S."/>
            <person name="Shirouzu T."/>
            <person name="Yoshinaga Y."/>
            <person name="Martin F.M."/>
            <person name="Grigoriev I.V."/>
            <person name="Hibbett D.S."/>
        </authorList>
    </citation>
    <scope>NUCLEOTIDE SEQUENCE [LARGE SCALE GENOMIC DNA]</scope>
    <source>
        <strain evidence="1 2">HHB9708</strain>
    </source>
</reference>
<organism evidence="1 2">
    <name type="scientific">Sistotremastrum niveocremeum HHB9708</name>
    <dbReference type="NCBI Taxonomy" id="1314777"/>
    <lineage>
        <taxon>Eukaryota</taxon>
        <taxon>Fungi</taxon>
        <taxon>Dikarya</taxon>
        <taxon>Basidiomycota</taxon>
        <taxon>Agaricomycotina</taxon>
        <taxon>Agaricomycetes</taxon>
        <taxon>Sistotremastrales</taxon>
        <taxon>Sistotremastraceae</taxon>
        <taxon>Sertulicium</taxon>
        <taxon>Sertulicium niveocremeum</taxon>
    </lineage>
</organism>
<gene>
    <name evidence="1" type="ORF">SISNIDRAFT_470077</name>
</gene>
<dbReference type="EMBL" id="KV419435">
    <property type="protein sequence ID" value="KZS88631.1"/>
    <property type="molecule type" value="Genomic_DNA"/>
</dbReference>
<dbReference type="Proteomes" id="UP000076722">
    <property type="component" value="Unassembled WGS sequence"/>
</dbReference>
<dbReference type="AlphaFoldDB" id="A0A164PDX0"/>
<keyword evidence="2" id="KW-1185">Reference proteome</keyword>
<protein>
    <submittedName>
        <fullName evidence="1">Uncharacterized protein</fullName>
    </submittedName>
</protein>
<accession>A0A164PDX0</accession>
<proteinExistence type="predicted"/>
<evidence type="ECO:0000313" key="1">
    <source>
        <dbReference type="EMBL" id="KZS88631.1"/>
    </source>
</evidence>
<name>A0A164PDX0_9AGAM</name>
<sequence length="179" mass="20888">MALPKHNQKSTILESHITKWRKGDGYRKELAHAVTAWLAYAEQYNKNFKSSAYQVIEKLSSFSWKMFMRQFHLIVDSKMCSRMPELPMPRRLDEPKVKKHTIIIAGMMRLSFFEADRLEPEPFAYESFGKSLDEQDLIGYERLTRRDPSFSLFSTRSLGVFILEPGQYGCASAYLRADM</sequence>